<organism evidence="1 2">
    <name type="scientific">Georgfuchsia toluolica</name>
    <dbReference type="NCBI Taxonomy" id="424218"/>
    <lineage>
        <taxon>Bacteria</taxon>
        <taxon>Pseudomonadati</taxon>
        <taxon>Pseudomonadota</taxon>
        <taxon>Betaproteobacteria</taxon>
        <taxon>Nitrosomonadales</taxon>
        <taxon>Sterolibacteriaceae</taxon>
        <taxon>Georgfuchsia</taxon>
    </lineage>
</organism>
<gene>
    <name evidence="1" type="ORF">GTOL_12143</name>
</gene>
<accession>A0A916N9P8</accession>
<keyword evidence="2" id="KW-1185">Reference proteome</keyword>
<sequence>MIAVSVYLIVIIARKHLNLLVSPQLLLNIIGVNLFEKTQIDKLVFDALLDFSGKPIDKQMIFHEINRTHVNVNIKKNIFTTIKL</sequence>
<proteinExistence type="predicted"/>
<dbReference type="RefSeq" id="WP_220636127.1">
    <property type="nucleotide sequence ID" value="NZ_CAJQUM010000001.1"/>
</dbReference>
<dbReference type="Proteomes" id="UP000742786">
    <property type="component" value="Unassembled WGS sequence"/>
</dbReference>
<evidence type="ECO:0000313" key="2">
    <source>
        <dbReference type="Proteomes" id="UP000742786"/>
    </source>
</evidence>
<reference evidence="1" key="1">
    <citation type="submission" date="2021-04" db="EMBL/GenBank/DDBJ databases">
        <authorList>
            <person name="Hornung B."/>
        </authorList>
    </citation>
    <scope>NUCLEOTIDE SEQUENCE</scope>
    <source>
        <strain evidence="1">G5G6</strain>
    </source>
</reference>
<evidence type="ECO:0000313" key="1">
    <source>
        <dbReference type="EMBL" id="CAG4884260.1"/>
    </source>
</evidence>
<dbReference type="AlphaFoldDB" id="A0A916N9P8"/>
<name>A0A916N9P8_9PROT</name>
<dbReference type="EMBL" id="CAJQUM010000001">
    <property type="protein sequence ID" value="CAG4884260.1"/>
    <property type="molecule type" value="Genomic_DNA"/>
</dbReference>
<protein>
    <submittedName>
        <fullName evidence="1">Uncharacterized protein</fullName>
    </submittedName>
</protein>
<comment type="caution">
    <text evidence="1">The sequence shown here is derived from an EMBL/GenBank/DDBJ whole genome shotgun (WGS) entry which is preliminary data.</text>
</comment>